<dbReference type="EMBL" id="PYSV01000017">
    <property type="protein sequence ID" value="PTA66927.1"/>
    <property type="molecule type" value="Genomic_DNA"/>
</dbReference>
<accession>A0A2T3W4X6</accession>
<proteinExistence type="predicted"/>
<keyword evidence="2" id="KW-1185">Reference proteome</keyword>
<sequence length="120" mass="14325">MQAFDEVKRLQPQLSVISSAPEGVKRVIRFPAIQVLSQTFRSIWVPEDHLAGQQMRQQLLSKLLIRRQVFQFWRHYQKPHWEGRWRKNAPLMYFSDITPKATTESQALPFDYFPVDLQRL</sequence>
<protein>
    <submittedName>
        <fullName evidence="1">Uncharacterized protein</fullName>
    </submittedName>
</protein>
<evidence type="ECO:0000313" key="1">
    <source>
        <dbReference type="EMBL" id="PTA66927.1"/>
    </source>
</evidence>
<name>A0A2T3W4X6_9DEIO</name>
<organism evidence="1 2">
    <name type="scientific">Deinococcus arcticus</name>
    <dbReference type="NCBI Taxonomy" id="2136176"/>
    <lineage>
        <taxon>Bacteria</taxon>
        <taxon>Thermotogati</taxon>
        <taxon>Deinococcota</taxon>
        <taxon>Deinococci</taxon>
        <taxon>Deinococcales</taxon>
        <taxon>Deinococcaceae</taxon>
        <taxon>Deinococcus</taxon>
    </lineage>
</organism>
<dbReference type="AlphaFoldDB" id="A0A2T3W4X6"/>
<dbReference type="Proteomes" id="UP000240317">
    <property type="component" value="Unassembled WGS sequence"/>
</dbReference>
<gene>
    <name evidence="1" type="ORF">C8263_15275</name>
</gene>
<comment type="caution">
    <text evidence="1">The sequence shown here is derived from an EMBL/GenBank/DDBJ whole genome shotgun (WGS) entry which is preliminary data.</text>
</comment>
<evidence type="ECO:0000313" key="2">
    <source>
        <dbReference type="Proteomes" id="UP000240317"/>
    </source>
</evidence>
<reference evidence="1 2" key="1">
    <citation type="submission" date="2018-03" db="EMBL/GenBank/DDBJ databases">
        <title>Draft genome of Deinococcus sp. OD32.</title>
        <authorList>
            <person name="Wang X.-P."/>
            <person name="Du Z.-J."/>
        </authorList>
    </citation>
    <scope>NUCLEOTIDE SEQUENCE [LARGE SCALE GENOMIC DNA]</scope>
    <source>
        <strain evidence="1 2">OD32</strain>
    </source>
</reference>